<dbReference type="Proteomes" id="UP000559010">
    <property type="component" value="Unassembled WGS sequence"/>
</dbReference>
<reference evidence="2 3" key="1">
    <citation type="submission" date="2020-04" db="EMBL/GenBank/DDBJ databases">
        <title>Flammeovirgaceae bacterium KN852 isolated from deep sea.</title>
        <authorList>
            <person name="Zhang D.-C."/>
        </authorList>
    </citation>
    <scope>NUCLEOTIDE SEQUENCE [LARGE SCALE GENOMIC DNA]</scope>
    <source>
        <strain evidence="2 3">KN852</strain>
    </source>
</reference>
<name>A0A848J0P5_9BACT</name>
<proteinExistence type="predicted"/>
<comment type="caution">
    <text evidence="2">The sequence shown here is derived from an EMBL/GenBank/DDBJ whole genome shotgun (WGS) entry which is preliminary data.</text>
</comment>
<accession>A0A848J0P5</accession>
<gene>
    <name evidence="2" type="ORF">HH304_06890</name>
</gene>
<sequence>MTNIYCTIKLEKLIGKGLISTEEISPSPIGNWNANLFSLNGRKCMILMNDISYYSLIFLDILKKDLINFQELFYHRLVDQFNYDNLNFSTDLSPTLLNTCKPNFIRTNNNRKVLGTMNEFIHDIKYLFHNEYNSNLKNIDINELNHNLTNNLVGALKPKQGDFGKPIEIMNILLQNMSDKL</sequence>
<dbReference type="RefSeq" id="WP_169679472.1">
    <property type="nucleotide sequence ID" value="NZ_JABBNU010000004.1"/>
</dbReference>
<dbReference type="AlphaFoldDB" id="A0A848J0P5"/>
<evidence type="ECO:0000313" key="3">
    <source>
        <dbReference type="Proteomes" id="UP000559010"/>
    </source>
</evidence>
<dbReference type="EMBL" id="JABBNU010000004">
    <property type="protein sequence ID" value="NMM48120.1"/>
    <property type="molecule type" value="Genomic_DNA"/>
</dbReference>
<feature type="domain" description="DUF6933" evidence="1">
    <location>
        <begin position="4"/>
        <end position="168"/>
    </location>
</feature>
<keyword evidence="3" id="KW-1185">Reference proteome</keyword>
<evidence type="ECO:0000259" key="1">
    <source>
        <dbReference type="Pfam" id="PF22016"/>
    </source>
</evidence>
<organism evidence="2 3">
    <name type="scientific">Marinigracilibium pacificum</name>
    <dbReference type="NCBI Taxonomy" id="2729599"/>
    <lineage>
        <taxon>Bacteria</taxon>
        <taxon>Pseudomonadati</taxon>
        <taxon>Bacteroidota</taxon>
        <taxon>Cytophagia</taxon>
        <taxon>Cytophagales</taxon>
        <taxon>Flammeovirgaceae</taxon>
        <taxon>Marinigracilibium</taxon>
    </lineage>
</organism>
<evidence type="ECO:0000313" key="2">
    <source>
        <dbReference type="EMBL" id="NMM48120.1"/>
    </source>
</evidence>
<dbReference type="InterPro" id="IPR053864">
    <property type="entry name" value="DUF6933"/>
</dbReference>
<protein>
    <recommendedName>
        <fullName evidence="1">DUF6933 domain-containing protein</fullName>
    </recommendedName>
</protein>
<dbReference type="Pfam" id="PF22016">
    <property type="entry name" value="DUF6933"/>
    <property type="match status" value="1"/>
</dbReference>